<name>A0A2P2P8K8_RHIMU</name>
<evidence type="ECO:0000313" key="1">
    <source>
        <dbReference type="EMBL" id="MBX50983.1"/>
    </source>
</evidence>
<sequence length="37" mass="4457">MHTSNIPLMHKLSYKKKTLYTLPVLSKYRVKRDHNKS</sequence>
<dbReference type="AlphaFoldDB" id="A0A2P2P8K8"/>
<proteinExistence type="predicted"/>
<organism evidence="1">
    <name type="scientific">Rhizophora mucronata</name>
    <name type="common">Asiatic mangrove</name>
    <dbReference type="NCBI Taxonomy" id="61149"/>
    <lineage>
        <taxon>Eukaryota</taxon>
        <taxon>Viridiplantae</taxon>
        <taxon>Streptophyta</taxon>
        <taxon>Embryophyta</taxon>
        <taxon>Tracheophyta</taxon>
        <taxon>Spermatophyta</taxon>
        <taxon>Magnoliopsida</taxon>
        <taxon>eudicotyledons</taxon>
        <taxon>Gunneridae</taxon>
        <taxon>Pentapetalae</taxon>
        <taxon>rosids</taxon>
        <taxon>fabids</taxon>
        <taxon>Malpighiales</taxon>
        <taxon>Rhizophoraceae</taxon>
        <taxon>Rhizophora</taxon>
    </lineage>
</organism>
<reference evidence="1" key="1">
    <citation type="submission" date="2018-02" db="EMBL/GenBank/DDBJ databases">
        <title>Rhizophora mucronata_Transcriptome.</title>
        <authorList>
            <person name="Meera S.P."/>
            <person name="Sreeshan A."/>
            <person name="Augustine A."/>
        </authorList>
    </citation>
    <scope>NUCLEOTIDE SEQUENCE</scope>
    <source>
        <tissue evidence="1">Leaf</tissue>
    </source>
</reference>
<protein>
    <submittedName>
        <fullName evidence="1">Uncharacterized protein</fullName>
    </submittedName>
</protein>
<dbReference type="EMBL" id="GGEC01070499">
    <property type="protein sequence ID" value="MBX50983.1"/>
    <property type="molecule type" value="Transcribed_RNA"/>
</dbReference>
<accession>A0A2P2P8K8</accession>